<evidence type="ECO:0000313" key="1">
    <source>
        <dbReference type="EMBL" id="KKK68005.1"/>
    </source>
</evidence>
<organism evidence="1">
    <name type="scientific">marine sediment metagenome</name>
    <dbReference type="NCBI Taxonomy" id="412755"/>
    <lineage>
        <taxon>unclassified sequences</taxon>
        <taxon>metagenomes</taxon>
        <taxon>ecological metagenomes</taxon>
    </lineage>
</organism>
<name>A0A0F8Y382_9ZZZZ</name>
<dbReference type="EMBL" id="LAZR01059334">
    <property type="protein sequence ID" value="KKK68005.1"/>
    <property type="molecule type" value="Genomic_DNA"/>
</dbReference>
<accession>A0A0F8Y382</accession>
<feature type="non-terminal residue" evidence="1">
    <location>
        <position position="1"/>
    </location>
</feature>
<gene>
    <name evidence="1" type="ORF">LCGC14_2948400</name>
</gene>
<sequence>PLLDKFSVLADSFLESPSRDKLKKISKLQTRIAKIGKGHMNYFENAVKALRKHPGYENISIQPIDLEGTRHPIAPITSTVPGETIDDIARRGDQGALEEAQSTDAIIEAKSGEQREYQTEAGTVPSETPYTIVEAQSGLQVRDKETGRIIEHFDTYDKNADKNAIRLLKKLNSGPEEAAKYDRSTAGQKARITILGKRLGLMDKKGKSLPAFRRFAKGVTGKTGRSKLTYGDAKRLITAMEEHQPTFREGDKVTPAGIDVVGEVIHVNSKRGLATVRFKNKTTGDVSSKIFNMEELAFLGEVQVATEEMVETIRESQKVETPKDAVLGQKENKLLKKYWQKTKRQVTGWHLGQIRVARMLEWLDGYTQGVNWNRI</sequence>
<comment type="caution">
    <text evidence="1">The sequence shown here is derived from an EMBL/GenBank/DDBJ whole genome shotgun (WGS) entry which is preliminary data.</text>
</comment>
<reference evidence="1" key="1">
    <citation type="journal article" date="2015" name="Nature">
        <title>Complex archaea that bridge the gap between prokaryotes and eukaryotes.</title>
        <authorList>
            <person name="Spang A."/>
            <person name="Saw J.H."/>
            <person name="Jorgensen S.L."/>
            <person name="Zaremba-Niedzwiedzka K."/>
            <person name="Martijn J."/>
            <person name="Lind A.E."/>
            <person name="van Eijk R."/>
            <person name="Schleper C."/>
            <person name="Guy L."/>
            <person name="Ettema T.J."/>
        </authorList>
    </citation>
    <scope>NUCLEOTIDE SEQUENCE</scope>
</reference>
<protein>
    <submittedName>
        <fullName evidence="1">Uncharacterized protein</fullName>
    </submittedName>
</protein>
<dbReference type="AlphaFoldDB" id="A0A0F8Y382"/>
<proteinExistence type="predicted"/>
<feature type="non-terminal residue" evidence="1">
    <location>
        <position position="375"/>
    </location>
</feature>